<dbReference type="AlphaFoldDB" id="A0A937JX38"/>
<reference evidence="1" key="1">
    <citation type="submission" date="2021-01" db="EMBL/GenBank/DDBJ databases">
        <title>Fulvivirga kasyanovii gen. nov., sp nov., a novel member of the phylum Bacteroidetes isolated from seawater in a mussel farm.</title>
        <authorList>
            <person name="Zhao L.-H."/>
            <person name="Wang Z.-J."/>
        </authorList>
    </citation>
    <scope>NUCLEOTIDE SEQUENCE</scope>
    <source>
        <strain evidence="1">2943</strain>
    </source>
</reference>
<comment type="caution">
    <text evidence="1">The sequence shown here is derived from an EMBL/GenBank/DDBJ whole genome shotgun (WGS) entry which is preliminary data.</text>
</comment>
<sequence>MKLNIKTTYVIIFTSLLIAIEATGQDLKTSLVQMRKVYQQMSDLHIMMEVQAFPSRESKEDVYNLQVDIKKKGDNYLYHYGGNAMLMNDRYLIMIDVAAKEMVCSRRTDHAEDMMKGAFQFNLDSILSFYDEPEFISKDGKIEHFKINQNKGPVSELYLSIDSGTKLLTEMAYQYRQGAYVRIDFKLFDGQAKLSQALFNELNYISLNNGEMTPSDPYKSYHLVENTSN</sequence>
<proteinExistence type="predicted"/>
<keyword evidence="2" id="KW-1185">Reference proteome</keyword>
<protein>
    <recommendedName>
        <fullName evidence="3">Outer membrane lipoprotein carrier protein LolA</fullName>
    </recommendedName>
</protein>
<dbReference type="RefSeq" id="WP_202242312.1">
    <property type="nucleotide sequence ID" value="NZ_JAESIY010000001.1"/>
</dbReference>
<name>A0A937JX38_9BACT</name>
<evidence type="ECO:0008006" key="3">
    <source>
        <dbReference type="Google" id="ProtNLM"/>
    </source>
</evidence>
<gene>
    <name evidence="1" type="ORF">JL102_03190</name>
</gene>
<evidence type="ECO:0000313" key="1">
    <source>
        <dbReference type="EMBL" id="MBL3655118.1"/>
    </source>
</evidence>
<dbReference type="Proteomes" id="UP000659388">
    <property type="component" value="Unassembled WGS sequence"/>
</dbReference>
<dbReference type="EMBL" id="JAESIY010000001">
    <property type="protein sequence ID" value="MBL3655118.1"/>
    <property type="molecule type" value="Genomic_DNA"/>
</dbReference>
<organism evidence="1 2">
    <name type="scientific">Fulvivirga sediminis</name>
    <dbReference type="NCBI Taxonomy" id="2803949"/>
    <lineage>
        <taxon>Bacteria</taxon>
        <taxon>Pseudomonadati</taxon>
        <taxon>Bacteroidota</taxon>
        <taxon>Cytophagia</taxon>
        <taxon>Cytophagales</taxon>
        <taxon>Fulvivirgaceae</taxon>
        <taxon>Fulvivirga</taxon>
    </lineage>
</organism>
<accession>A0A937JX38</accession>
<dbReference type="Gene3D" id="2.50.20.10">
    <property type="entry name" value="Lipoprotein localisation LolA/LolB/LppX"/>
    <property type="match status" value="1"/>
</dbReference>
<evidence type="ECO:0000313" key="2">
    <source>
        <dbReference type="Proteomes" id="UP000659388"/>
    </source>
</evidence>